<dbReference type="SUPFAM" id="SSF52172">
    <property type="entry name" value="CheY-like"/>
    <property type="match status" value="1"/>
</dbReference>
<evidence type="ECO:0000313" key="4">
    <source>
        <dbReference type="EMBL" id="RKQ87970.1"/>
    </source>
</evidence>
<dbReference type="Pfam" id="PF00072">
    <property type="entry name" value="Response_reg"/>
    <property type="match status" value="1"/>
</dbReference>
<dbReference type="InterPro" id="IPR050595">
    <property type="entry name" value="Bact_response_regulator"/>
</dbReference>
<dbReference type="CDD" id="cd17535">
    <property type="entry name" value="REC_NarL-like"/>
    <property type="match status" value="1"/>
</dbReference>
<dbReference type="Gene3D" id="3.40.50.2300">
    <property type="match status" value="1"/>
</dbReference>
<dbReference type="OrthoDB" id="7352332at2"/>
<sequence>MDCTVLIVDDHPSFRASARVLLESEGFNVIGEAVDGASAVSETVRLKPQLVLLDVQLPDIDGFDVAARITGHPDSPAVILVSSRDSSDFGPLVSRSGARGFVPKAELSGERVQELLV</sequence>
<name>A0A660L8T0_9ACTN</name>
<dbReference type="PROSITE" id="PS50110">
    <property type="entry name" value="RESPONSE_REGULATORY"/>
    <property type="match status" value="1"/>
</dbReference>
<evidence type="ECO:0000313" key="5">
    <source>
        <dbReference type="Proteomes" id="UP000278962"/>
    </source>
</evidence>
<keyword evidence="5" id="KW-1185">Reference proteome</keyword>
<reference evidence="4 5" key="1">
    <citation type="submission" date="2018-10" db="EMBL/GenBank/DDBJ databases">
        <title>Genomic Encyclopedia of Archaeal and Bacterial Type Strains, Phase II (KMG-II): from individual species to whole genera.</title>
        <authorList>
            <person name="Goeker M."/>
        </authorList>
    </citation>
    <scope>NUCLEOTIDE SEQUENCE [LARGE SCALE GENOMIC DNA]</scope>
    <source>
        <strain evidence="4 5">DSM 14954</strain>
    </source>
</reference>
<evidence type="ECO:0000256" key="2">
    <source>
        <dbReference type="PROSITE-ProRule" id="PRU00169"/>
    </source>
</evidence>
<dbReference type="AlphaFoldDB" id="A0A660L8T0"/>
<accession>A0A660L8T0</accession>
<dbReference type="GO" id="GO:0000160">
    <property type="term" value="P:phosphorelay signal transduction system"/>
    <property type="evidence" value="ECO:0007669"/>
    <property type="project" value="InterPro"/>
</dbReference>
<protein>
    <submittedName>
        <fullName evidence="4">Response regulator receiver domain-containing protein</fullName>
    </submittedName>
</protein>
<organism evidence="4 5">
    <name type="scientific">Solirubrobacter pauli</name>
    <dbReference type="NCBI Taxonomy" id="166793"/>
    <lineage>
        <taxon>Bacteria</taxon>
        <taxon>Bacillati</taxon>
        <taxon>Actinomycetota</taxon>
        <taxon>Thermoleophilia</taxon>
        <taxon>Solirubrobacterales</taxon>
        <taxon>Solirubrobacteraceae</taxon>
        <taxon>Solirubrobacter</taxon>
    </lineage>
</organism>
<dbReference type="Proteomes" id="UP000278962">
    <property type="component" value="Unassembled WGS sequence"/>
</dbReference>
<feature type="domain" description="Response regulatory" evidence="3">
    <location>
        <begin position="4"/>
        <end position="117"/>
    </location>
</feature>
<gene>
    <name evidence="4" type="ORF">C8N24_6005</name>
</gene>
<dbReference type="RefSeq" id="WP_121257072.1">
    <property type="nucleotide sequence ID" value="NZ_RBIL01000002.1"/>
</dbReference>
<comment type="caution">
    <text evidence="4">The sequence shown here is derived from an EMBL/GenBank/DDBJ whole genome shotgun (WGS) entry which is preliminary data.</text>
</comment>
<dbReference type="InterPro" id="IPR058245">
    <property type="entry name" value="NreC/VraR/RcsB-like_REC"/>
</dbReference>
<dbReference type="PANTHER" id="PTHR44591:SF18">
    <property type="entry name" value="REGULATORY PROTEIN"/>
    <property type="match status" value="1"/>
</dbReference>
<dbReference type="SMART" id="SM00448">
    <property type="entry name" value="REC"/>
    <property type="match status" value="1"/>
</dbReference>
<proteinExistence type="predicted"/>
<dbReference type="EMBL" id="RBIL01000002">
    <property type="protein sequence ID" value="RKQ87970.1"/>
    <property type="molecule type" value="Genomic_DNA"/>
</dbReference>
<dbReference type="PANTHER" id="PTHR44591">
    <property type="entry name" value="STRESS RESPONSE REGULATOR PROTEIN 1"/>
    <property type="match status" value="1"/>
</dbReference>
<keyword evidence="1 2" id="KW-0597">Phosphoprotein</keyword>
<evidence type="ECO:0000259" key="3">
    <source>
        <dbReference type="PROSITE" id="PS50110"/>
    </source>
</evidence>
<dbReference type="InterPro" id="IPR001789">
    <property type="entry name" value="Sig_transdc_resp-reg_receiver"/>
</dbReference>
<evidence type="ECO:0000256" key="1">
    <source>
        <dbReference type="ARBA" id="ARBA00022553"/>
    </source>
</evidence>
<dbReference type="InterPro" id="IPR011006">
    <property type="entry name" value="CheY-like_superfamily"/>
</dbReference>
<feature type="modified residue" description="4-aspartylphosphate" evidence="2">
    <location>
        <position position="54"/>
    </location>
</feature>